<evidence type="ECO:0000313" key="1">
    <source>
        <dbReference type="EMBL" id="CAD7277559.1"/>
    </source>
</evidence>
<sequence>MFQDPAVIIGLIYFAFEAGASDGQTVDGNVAIRGIADDFTLETNFGLKFTESGCVEDMIFPKISTTKNFRVCACQYWLCNSGKLVNSAGNPVIGFGFLLGIVTILQQLGTGS</sequence>
<dbReference type="Proteomes" id="UP000678499">
    <property type="component" value="Unassembled WGS sequence"/>
</dbReference>
<organism evidence="1">
    <name type="scientific">Notodromas monacha</name>
    <dbReference type="NCBI Taxonomy" id="399045"/>
    <lineage>
        <taxon>Eukaryota</taxon>
        <taxon>Metazoa</taxon>
        <taxon>Ecdysozoa</taxon>
        <taxon>Arthropoda</taxon>
        <taxon>Crustacea</taxon>
        <taxon>Oligostraca</taxon>
        <taxon>Ostracoda</taxon>
        <taxon>Podocopa</taxon>
        <taxon>Podocopida</taxon>
        <taxon>Cypridocopina</taxon>
        <taxon>Cypridoidea</taxon>
        <taxon>Cyprididae</taxon>
        <taxon>Notodromas</taxon>
    </lineage>
</organism>
<protein>
    <submittedName>
        <fullName evidence="1">Uncharacterized protein</fullName>
    </submittedName>
</protein>
<evidence type="ECO:0000313" key="2">
    <source>
        <dbReference type="Proteomes" id="UP000678499"/>
    </source>
</evidence>
<dbReference type="EMBL" id="OA882979">
    <property type="protein sequence ID" value="CAD7277559.1"/>
    <property type="molecule type" value="Genomic_DNA"/>
</dbReference>
<reference evidence="1" key="1">
    <citation type="submission" date="2020-11" db="EMBL/GenBank/DDBJ databases">
        <authorList>
            <person name="Tran Van P."/>
        </authorList>
    </citation>
    <scope>NUCLEOTIDE SEQUENCE</scope>
</reference>
<dbReference type="AlphaFoldDB" id="A0A7R9BPD5"/>
<name>A0A7R9BPD5_9CRUS</name>
<gene>
    <name evidence="1" type="ORF">NMOB1V02_LOCUS5289</name>
</gene>
<keyword evidence="2" id="KW-1185">Reference proteome</keyword>
<proteinExistence type="predicted"/>
<dbReference type="EMBL" id="CAJPEX010000942">
    <property type="protein sequence ID" value="CAG0917711.1"/>
    <property type="molecule type" value="Genomic_DNA"/>
</dbReference>
<accession>A0A7R9BPD5</accession>